<evidence type="ECO:0000256" key="1">
    <source>
        <dbReference type="ARBA" id="ARBA00004651"/>
    </source>
</evidence>
<proteinExistence type="inferred from homology"/>
<evidence type="ECO:0000256" key="4">
    <source>
        <dbReference type="ARBA" id="ARBA00022692"/>
    </source>
</evidence>
<name>A0A1H6U7C8_9ACTN</name>
<dbReference type="AlphaFoldDB" id="A0A1H6U7C8"/>
<evidence type="ECO:0000256" key="6">
    <source>
        <dbReference type="ARBA" id="ARBA00023136"/>
    </source>
</evidence>
<dbReference type="STRING" id="1144548.SAMN05443287_1024"/>
<keyword evidence="5 7" id="KW-1133">Transmembrane helix</keyword>
<feature type="transmembrane region" description="Helical" evidence="7">
    <location>
        <begin position="55"/>
        <end position="76"/>
    </location>
</feature>
<evidence type="ECO:0000256" key="2">
    <source>
        <dbReference type="ARBA" id="ARBA00008929"/>
    </source>
</evidence>
<dbReference type="Gene3D" id="1.20.1630.10">
    <property type="entry name" value="Formate dehydrogenase/DMSO reductase domain"/>
    <property type="match status" value="1"/>
</dbReference>
<keyword evidence="4 7" id="KW-0812">Transmembrane</keyword>
<keyword evidence="9" id="KW-1185">Reference proteome</keyword>
<keyword evidence="6 7" id="KW-0472">Membrane</keyword>
<dbReference type="InterPro" id="IPR052049">
    <property type="entry name" value="Electron_transfer_protein"/>
</dbReference>
<evidence type="ECO:0000256" key="5">
    <source>
        <dbReference type="ARBA" id="ARBA00022989"/>
    </source>
</evidence>
<accession>A0A1H6U7C8</accession>
<dbReference type="GO" id="GO:0005886">
    <property type="term" value="C:plasma membrane"/>
    <property type="evidence" value="ECO:0007669"/>
    <property type="project" value="UniProtKB-SubCell"/>
</dbReference>
<dbReference type="Proteomes" id="UP000198707">
    <property type="component" value="Unassembled WGS sequence"/>
</dbReference>
<dbReference type="PANTHER" id="PTHR34856">
    <property type="entry name" value="PROTEIN NRFD"/>
    <property type="match status" value="1"/>
</dbReference>
<dbReference type="RefSeq" id="WP_372433264.1">
    <property type="nucleotide sequence ID" value="NZ_BOPI01000003.1"/>
</dbReference>
<dbReference type="PANTHER" id="PTHR34856:SF2">
    <property type="entry name" value="PROTEIN NRFD"/>
    <property type="match status" value="1"/>
</dbReference>
<evidence type="ECO:0000256" key="3">
    <source>
        <dbReference type="ARBA" id="ARBA00022475"/>
    </source>
</evidence>
<evidence type="ECO:0000313" key="8">
    <source>
        <dbReference type="EMBL" id="SEI84195.1"/>
    </source>
</evidence>
<feature type="transmembrane region" description="Helical" evidence="7">
    <location>
        <begin position="140"/>
        <end position="160"/>
    </location>
</feature>
<evidence type="ECO:0000313" key="9">
    <source>
        <dbReference type="Proteomes" id="UP000198707"/>
    </source>
</evidence>
<reference evidence="9" key="1">
    <citation type="submission" date="2016-10" db="EMBL/GenBank/DDBJ databases">
        <authorList>
            <person name="Varghese N."/>
            <person name="Submissions S."/>
        </authorList>
    </citation>
    <scope>NUCLEOTIDE SEQUENCE [LARGE SCALE GENOMIC DNA]</scope>
    <source>
        <strain evidence="9">CGMCC 4.7038</strain>
    </source>
</reference>
<comment type="subcellular location">
    <subcellularLocation>
        <location evidence="1">Cell membrane</location>
        <topology evidence="1">Multi-pass membrane protein</topology>
    </subcellularLocation>
</comment>
<dbReference type="EMBL" id="FNYV01000002">
    <property type="protein sequence ID" value="SEI84195.1"/>
    <property type="molecule type" value="Genomic_DNA"/>
</dbReference>
<evidence type="ECO:0000256" key="7">
    <source>
        <dbReference type="SAM" id="Phobius"/>
    </source>
</evidence>
<gene>
    <name evidence="8" type="ORF">SAMN05443287_1024</name>
</gene>
<sequence length="314" mass="32254">MPRAEFSSYYGRPILKPPVWTWEIAAYLFTGGLAAGSSLLAAGGQLTGRPEVRRAGRVVALAAVTASAALLVKDLGRPERFHHMLRVAKPTSPMSVGTWILGAYGPAAGLAAVAEVAPLLPDRGPLGLARRVLPPVGRAAGLAAAASAPALGTYTAVLLADTAVPSWHEAYPHLPFVFAGSALASGAGVGLLAVPPAQAGPARRMAVLGAGLELFGAHRVETRLGLLGEPYRIGRPGRLLRAGRALTVAGVAGAVLGGRSRVVSALSGVALLAASVATRFGVFQAGVASARDPKYTVLPQRERLDRRRAAEGDR</sequence>
<feature type="transmembrane region" description="Helical" evidence="7">
    <location>
        <begin position="172"/>
        <end position="194"/>
    </location>
</feature>
<feature type="transmembrane region" description="Helical" evidence="7">
    <location>
        <begin position="96"/>
        <end position="120"/>
    </location>
</feature>
<comment type="similarity">
    <text evidence="2">Belongs to the NrfD family.</text>
</comment>
<dbReference type="InterPro" id="IPR005614">
    <property type="entry name" value="NrfD-like"/>
</dbReference>
<dbReference type="Pfam" id="PF03916">
    <property type="entry name" value="NrfD"/>
    <property type="match status" value="1"/>
</dbReference>
<feature type="transmembrane region" description="Helical" evidence="7">
    <location>
        <begin position="20"/>
        <end position="43"/>
    </location>
</feature>
<organism evidence="8 9">
    <name type="scientific">Micromonospora phaseoli</name>
    <dbReference type="NCBI Taxonomy" id="1144548"/>
    <lineage>
        <taxon>Bacteria</taxon>
        <taxon>Bacillati</taxon>
        <taxon>Actinomycetota</taxon>
        <taxon>Actinomycetes</taxon>
        <taxon>Micromonosporales</taxon>
        <taxon>Micromonosporaceae</taxon>
        <taxon>Micromonospora</taxon>
    </lineage>
</organism>
<protein>
    <submittedName>
        <fullName evidence="8">Polysulphide reductase, NrfD</fullName>
    </submittedName>
</protein>
<keyword evidence="3" id="KW-1003">Cell membrane</keyword>